<evidence type="ECO:0000259" key="8">
    <source>
        <dbReference type="PROSITE" id="PS51379"/>
    </source>
</evidence>
<dbReference type="Proteomes" id="UP000002007">
    <property type="component" value="Chromosome"/>
</dbReference>
<evidence type="ECO:0000256" key="3">
    <source>
        <dbReference type="ARBA" id="ARBA00022630"/>
    </source>
</evidence>
<name>A9WUK6_RENSM</name>
<dbReference type="InterPro" id="IPR055275">
    <property type="entry name" value="Ferredox_Rdtase"/>
</dbReference>
<dbReference type="Gene3D" id="3.30.70.20">
    <property type="match status" value="1"/>
</dbReference>
<dbReference type="GO" id="GO:0004324">
    <property type="term" value="F:ferredoxin-NADP+ reductase activity"/>
    <property type="evidence" value="ECO:0007669"/>
    <property type="project" value="UniProtKB-EC"/>
</dbReference>
<accession>A9WUK6</accession>
<dbReference type="eggNOG" id="COG0493">
    <property type="taxonomic scope" value="Bacteria"/>
</dbReference>
<comment type="cofactor">
    <cofactor evidence="1">
        <name>FAD</name>
        <dbReference type="ChEBI" id="CHEBI:57692"/>
    </cofactor>
</comment>
<evidence type="ECO:0000256" key="1">
    <source>
        <dbReference type="ARBA" id="ARBA00001974"/>
    </source>
</evidence>
<feature type="domain" description="4Fe-4S ferredoxin-type" evidence="8">
    <location>
        <begin position="1"/>
        <end position="29"/>
    </location>
</feature>
<dbReference type="PROSITE" id="PS51379">
    <property type="entry name" value="4FE4S_FER_2"/>
    <property type="match status" value="1"/>
</dbReference>
<dbReference type="KEGG" id="rsa:RSal33209_3159"/>
<sequence length="472" mass="50368">MLYIDPKSCIDFGACVDACPVDAIFPIESLLAGPKKAYPKINADYFDAKADPAENVDPAPNFHTWNPPVFNRSIPSDFPELNIAVVGTGPAGMYAVEDLLLHTKAKVTLIDRLPAAGGLIRYGVAPDHPATKKIAESFARFYTHPRLKMRLGLQIGKDLTVQELSAQHHAVIYAVGASSARSLAIPGENLSGSIAATDVVAWYNGHPEATADVVDLSAERIVIVGNGNVALDVARVLCTDPQRLAGTSISPVALGRLRESKIREIVILGRRGPDEAAYTSTELIALTEHDDVELVVDANDPRVAQDIADATGGKAALLKTVRQEQIDWSAPPAKGKRRIVLKFHSEPQEILGKDAVSAVVVSENSEPQEINTGALIRAIGYRGVPTPGLPFDERSGTIPHDAGRVAGLPGNYVVGWIKRGPSGGIGANKTCVQETVAALISDVVTGVLPVPRRKRTFALRDLKLPSKANSDR</sequence>
<evidence type="ECO:0000256" key="7">
    <source>
        <dbReference type="ARBA" id="ARBA00047776"/>
    </source>
</evidence>
<dbReference type="PANTHER" id="PTHR48467">
    <property type="entry name" value="GLUTAMATE SYNTHASE 1 [NADH], CHLOROPLASTIC-LIKE"/>
    <property type="match status" value="1"/>
</dbReference>
<comment type="catalytic activity">
    <reaction evidence="7">
        <text>2 reduced [2Fe-2S]-[ferredoxin] + NADP(+) + H(+) = 2 oxidized [2Fe-2S]-[ferredoxin] + NADPH</text>
        <dbReference type="Rhea" id="RHEA:20125"/>
        <dbReference type="Rhea" id="RHEA-COMP:10000"/>
        <dbReference type="Rhea" id="RHEA-COMP:10001"/>
        <dbReference type="ChEBI" id="CHEBI:15378"/>
        <dbReference type="ChEBI" id="CHEBI:33737"/>
        <dbReference type="ChEBI" id="CHEBI:33738"/>
        <dbReference type="ChEBI" id="CHEBI:57783"/>
        <dbReference type="ChEBI" id="CHEBI:58349"/>
        <dbReference type="EC" id="1.18.1.2"/>
    </reaction>
</comment>
<keyword evidence="10" id="KW-1185">Reference proteome</keyword>
<dbReference type="InterPro" id="IPR036188">
    <property type="entry name" value="FAD/NAD-bd_sf"/>
</dbReference>
<dbReference type="EC" id="1.18.1.2" evidence="2"/>
<keyword evidence="5" id="KW-0521">NADP</keyword>
<evidence type="ECO:0000313" key="10">
    <source>
        <dbReference type="Proteomes" id="UP000002007"/>
    </source>
</evidence>
<protein>
    <recommendedName>
        <fullName evidence="2">ferredoxin--NADP(+) reductase</fullName>
        <ecNumber evidence="2">1.18.1.2</ecNumber>
    </recommendedName>
</protein>
<dbReference type="HOGENOM" id="CLU_024722_4_1_11"/>
<keyword evidence="3" id="KW-0285">Flavoprotein</keyword>
<dbReference type="Pfam" id="PF07992">
    <property type="entry name" value="Pyr_redox_2"/>
    <property type="match status" value="1"/>
</dbReference>
<dbReference type="Gene3D" id="3.50.50.60">
    <property type="entry name" value="FAD/NAD(P)-binding domain"/>
    <property type="match status" value="1"/>
</dbReference>
<evidence type="ECO:0000256" key="6">
    <source>
        <dbReference type="ARBA" id="ARBA00023002"/>
    </source>
</evidence>
<keyword evidence="4" id="KW-0274">FAD</keyword>
<evidence type="ECO:0000256" key="4">
    <source>
        <dbReference type="ARBA" id="ARBA00022827"/>
    </source>
</evidence>
<gene>
    <name evidence="9" type="ordered locus">RSal33209_3159</name>
</gene>
<dbReference type="STRING" id="288705.RSal33209_3159"/>
<dbReference type="InterPro" id="IPR017896">
    <property type="entry name" value="4Fe4S_Fe-S-bd"/>
</dbReference>
<organism evidence="9 10">
    <name type="scientific">Renibacterium salmoninarum (strain ATCC 33209 / DSM 20767 / JCM 11484 / NBRC 15589 / NCIMB 2235)</name>
    <dbReference type="NCBI Taxonomy" id="288705"/>
    <lineage>
        <taxon>Bacteria</taxon>
        <taxon>Bacillati</taxon>
        <taxon>Actinomycetota</taxon>
        <taxon>Actinomycetes</taxon>
        <taxon>Micrococcales</taxon>
        <taxon>Micrococcaceae</taxon>
        <taxon>Renibacterium</taxon>
    </lineage>
</organism>
<evidence type="ECO:0000256" key="2">
    <source>
        <dbReference type="ARBA" id="ARBA00013223"/>
    </source>
</evidence>
<evidence type="ECO:0000313" key="9">
    <source>
        <dbReference type="EMBL" id="ABY24877.1"/>
    </source>
</evidence>
<evidence type="ECO:0000256" key="5">
    <source>
        <dbReference type="ARBA" id="ARBA00022857"/>
    </source>
</evidence>
<dbReference type="PANTHER" id="PTHR48467:SF1">
    <property type="entry name" value="GLUTAMATE SYNTHASE 1 [NADH], CHLOROPLASTIC-LIKE"/>
    <property type="match status" value="1"/>
</dbReference>
<dbReference type="PRINTS" id="PR00419">
    <property type="entry name" value="ADXRDTASE"/>
</dbReference>
<dbReference type="EMBL" id="CP000910">
    <property type="protein sequence ID" value="ABY24877.1"/>
    <property type="molecule type" value="Genomic_DNA"/>
</dbReference>
<dbReference type="InterPro" id="IPR023753">
    <property type="entry name" value="FAD/NAD-binding_dom"/>
</dbReference>
<dbReference type="SUPFAM" id="SSF54862">
    <property type="entry name" value="4Fe-4S ferredoxins"/>
    <property type="match status" value="1"/>
</dbReference>
<dbReference type="Gene3D" id="3.40.50.720">
    <property type="entry name" value="NAD(P)-binding Rossmann-like Domain"/>
    <property type="match status" value="1"/>
</dbReference>
<dbReference type="Pfam" id="PF00037">
    <property type="entry name" value="Fer4"/>
    <property type="match status" value="1"/>
</dbReference>
<reference evidence="10" key="1">
    <citation type="journal article" date="2008" name="J. Bacteriol.">
        <title>Genome sequence of the fish pathogen Renibacterium salmoninarum suggests reductive evolution away from an environmental Arthrobacter ancestor.</title>
        <authorList>
            <person name="Wiens G.D."/>
            <person name="Rockey D.D."/>
            <person name="Wu Z."/>
            <person name="Chang J."/>
            <person name="Levy R."/>
            <person name="Crane S."/>
            <person name="Chen D.S."/>
            <person name="Capri G.R."/>
            <person name="Burnett J.R."/>
            <person name="Sudheesh P.S."/>
            <person name="Schipma M.J."/>
            <person name="Burd H."/>
            <person name="Bhattacharyya A."/>
            <person name="Rhodes L.D."/>
            <person name="Kaul R."/>
            <person name="Strom M.S."/>
        </authorList>
    </citation>
    <scope>NUCLEOTIDE SEQUENCE [LARGE SCALE GENOMIC DNA]</scope>
    <source>
        <strain evidence="10">ATCC 33209 / DSM 20767 / JCM 11484 / NBRC 15589 / NCIMB 2235</strain>
    </source>
</reference>
<dbReference type="AlphaFoldDB" id="A9WUK6"/>
<keyword evidence="6 9" id="KW-0560">Oxidoreductase</keyword>
<proteinExistence type="predicted"/>
<dbReference type="SUPFAM" id="SSF51971">
    <property type="entry name" value="Nucleotide-binding domain"/>
    <property type="match status" value="1"/>
</dbReference>